<evidence type="ECO:0000259" key="9">
    <source>
        <dbReference type="Pfam" id="PF12371"/>
    </source>
</evidence>
<dbReference type="InterPro" id="IPR022113">
    <property type="entry name" value="TMEM131L_N"/>
</dbReference>
<gene>
    <name evidence="13" type="ORF">EDS130_LOCUS2217</name>
    <name evidence="14" type="ORF">XAT740_LOCUS29133</name>
</gene>
<dbReference type="InterPro" id="IPR056311">
    <property type="entry name" value="TMEM131_Ig_2"/>
</dbReference>
<feature type="domain" description="TMEM131 second Ig-like" evidence="10">
    <location>
        <begin position="237"/>
        <end position="333"/>
    </location>
</feature>
<feature type="compositionally biased region" description="Low complexity" evidence="7">
    <location>
        <begin position="1394"/>
        <end position="1406"/>
    </location>
</feature>
<feature type="compositionally biased region" description="Low complexity" evidence="7">
    <location>
        <begin position="1659"/>
        <end position="1668"/>
    </location>
</feature>
<feature type="compositionally biased region" description="Basic and acidic residues" evidence="7">
    <location>
        <begin position="1255"/>
        <end position="1273"/>
    </location>
</feature>
<comment type="subcellular location">
    <subcellularLocation>
        <location evidence="1">Membrane</location>
        <topology evidence="1">Single-pass type I membrane protein</topology>
    </subcellularLocation>
</comment>
<evidence type="ECO:0000259" key="10">
    <source>
        <dbReference type="Pfam" id="PF24495"/>
    </source>
</evidence>
<keyword evidence="6 8" id="KW-0472">Membrane</keyword>
<keyword evidence="15" id="KW-1185">Reference proteome</keyword>
<feature type="compositionally biased region" description="Polar residues" evidence="7">
    <location>
        <begin position="1488"/>
        <end position="1502"/>
    </location>
</feature>
<feature type="transmembrane region" description="Helical" evidence="8">
    <location>
        <begin position="16"/>
        <end position="36"/>
    </location>
</feature>
<reference evidence="14" key="1">
    <citation type="submission" date="2021-02" db="EMBL/GenBank/DDBJ databases">
        <authorList>
            <person name="Nowell W R."/>
        </authorList>
    </citation>
    <scope>NUCLEOTIDE SEQUENCE</scope>
</reference>
<feature type="compositionally biased region" description="Polar residues" evidence="7">
    <location>
        <begin position="1331"/>
        <end position="1341"/>
    </location>
</feature>
<evidence type="ECO:0000256" key="5">
    <source>
        <dbReference type="ARBA" id="ARBA00022989"/>
    </source>
</evidence>
<comment type="caution">
    <text evidence="14">The sequence shown here is derived from an EMBL/GenBank/DDBJ whole genome shotgun (WGS) entry which is preliminary data.</text>
</comment>
<feature type="compositionally biased region" description="Basic and acidic residues" evidence="7">
    <location>
        <begin position="1986"/>
        <end position="2004"/>
    </location>
</feature>
<evidence type="ECO:0000313" key="14">
    <source>
        <dbReference type="EMBL" id="CAF1306239.1"/>
    </source>
</evidence>
<dbReference type="Pfam" id="PF24501">
    <property type="entry name" value="Ig_TMEM131L_5"/>
    <property type="match status" value="1"/>
</dbReference>
<dbReference type="Proteomes" id="UP000663852">
    <property type="component" value="Unassembled WGS sequence"/>
</dbReference>
<proteinExistence type="inferred from homology"/>
<dbReference type="Pfam" id="PF24495">
    <property type="entry name" value="Ig_TMEM131_2"/>
    <property type="match status" value="1"/>
</dbReference>
<dbReference type="InterPro" id="IPR013783">
    <property type="entry name" value="Ig-like_fold"/>
</dbReference>
<feature type="region of interest" description="Disordered" evidence="7">
    <location>
        <begin position="1951"/>
        <end position="2004"/>
    </location>
</feature>
<feature type="domain" description="TMEM131L fifth Ig-like" evidence="12">
    <location>
        <begin position="1081"/>
        <end position="1146"/>
    </location>
</feature>
<feature type="compositionally biased region" description="Polar residues" evidence="7">
    <location>
        <begin position="1451"/>
        <end position="1462"/>
    </location>
</feature>
<evidence type="ECO:0000256" key="8">
    <source>
        <dbReference type="SAM" id="Phobius"/>
    </source>
</evidence>
<dbReference type="Pfam" id="PF12371">
    <property type="entry name" value="TMEM131_like_N"/>
    <property type="match status" value="1"/>
</dbReference>
<dbReference type="PANTHER" id="PTHR22050">
    <property type="entry name" value="RW1 PROTEIN HOMOLOG"/>
    <property type="match status" value="1"/>
</dbReference>
<evidence type="ECO:0000256" key="1">
    <source>
        <dbReference type="ARBA" id="ARBA00004479"/>
    </source>
</evidence>
<evidence type="ECO:0000256" key="2">
    <source>
        <dbReference type="ARBA" id="ARBA00006682"/>
    </source>
</evidence>
<feature type="compositionally biased region" description="Low complexity" evidence="7">
    <location>
        <begin position="1356"/>
        <end position="1370"/>
    </location>
</feature>
<name>A0A815E3K6_ADIRI</name>
<protein>
    <recommendedName>
        <fullName evidence="16">Transmembrane protein</fullName>
    </recommendedName>
</protein>
<evidence type="ECO:0000256" key="4">
    <source>
        <dbReference type="ARBA" id="ARBA00022729"/>
    </source>
</evidence>
<sequence length="2004" mass="223829">MVSIRLRTNQQSTNSLFYFLHILFLLHIYTAFLTIVNSLNNNDNEAIIQLSTDSIHVVKSSDPRFSNIEENSDDNEEKELLIALLTSFDEDYKQSKEILDEKSIEPKDSNDISNPNNCTSSSPITASATASSSSISIRFIPPLLDFGAQAMAMPRMQTVVIINDNSQPVELQSLSGATVQFYSSFFTQKTLSANGGNTSINVYYLPRTLGLTKSIFTIKTDRGTVHYYVNGIGTLSPFHIRPLIGANIPLNSTFEYTVHFYNPYNHSIDINEIFTSDENLFIELLSYKQQRNKIVKSFEHQQQWHMKPYEMKPIIKINYYAYKLERLHGFYCIKTNSNDTIVVPVEINVSDEQSLYSNVDILEFSPENFIRSTARPIRIPIYVINNGKTPVTITDVRVATVNINHLIVNYEKLQVPAGLHQLTKIADLTIQPQLIPNEIKRVRGSVQVYTLPARTNDEPTLQIPFRTTVLHGSLDYDRTASFFYIPSSSIDSSNDNKEECRAIKLLNRFNSSVVIYSVTTDKAELLSQYIRLNILSPFIYASPGQTVFPVCISVIKSSVLRAPFNSLEASLTLHTNLSYFHLPLYLYNGLLGHQVVVDSNNGGIRRNDTNPSEYFIASIPVNTSRTVKFVLQNANPVEISIETISHTLPKSTLQLAQMLSMNGSETNTVFKSIYQNGQIIEIVIPAHHQAIFSLTINGMSNPSLHKEMITFKTRYETLTMCMKYRIISGSVVLQNTKPLYIDVFPNRVGSTNITLYNGFDQPTDVTRMEFPTYGNCFSFIWNTTSSNKLIIGSKKSHQIGKLMFDMLPLCNSIQVPSESTCYCGLNNHPEFKKRWDQHVSALDTQELDDVLVAKFRNLWKEWTSLVRKQRIQTNVWLITDQAEVSWPVKIGFVWPSVLEFMTSATSRAPVVIDYHLTLLNTSKTHNIIITNPSSGPLQYSVELISGYDNKKTGSKRMSAPNQQVFDISTTPKRVQLSDEIYRFTLAPNEQMTFTASYRPKHSMKHEIYFVVRNNLTILESILLRGEGGSGSLTVGNRNAGSSDIPLVLEMNEKQYKLCSNYPSTETSRGNPILVKMVTLRNTGNIRAIIHDISFGHSKCSGQGFSVISCSEIEIEPNERYDLQIRFQPDYTLTEIAETLILNTNIGVMTFPLIVRIPQRVLATCYKTIPRPVWETQFYHLCLGSTLFMLVYIVVVAVYEAHRLYNDYLARVELRCRMPSANERLFDLNELTEGVSSEQRIRERIESRTGMQTANNKKDASKDENKAKENDMRPKRSNGSTNGSKENGETSSKPSRTSDVSNTGVRSVATSPKAMAHKHKRVTTENGLAGKSSKQQLETIIRSQPLKASKSPNTEQSTASTPCSTTPPSTSLTDEENEPFVPARPKRVTSKIKESTSTSSSTPAKSTPGVNGTVSSQTTPPLTQPAPSLPTGVSKPTARSELSDQRHHQQEISRSTDSINGQQWYMVGSNRNIRKGTTAAAHRRETPDESTTGKTNKAVSNNPEHPMVSAMTSSRAHASVYNQVSQSRRRRGRRAARPSSPTHIPFLSKRRDFSSNTPISPQNRELAFRQLTEQLWAAGLPSAATTCSMSVRSRCSSAPPSERGGADDEMIKIEWNNSYDVEDESIIDWDDPDKPDEDFGRYVPHVEPPVEETSPINEWIPPTTSSSPSITTTTTIAAAMVQPAVEIPSLMSLSAVTPQIIPATITQKVTIPSSIINEEVEPLPFPQHGPGPIQRPNKLACIPLPQSISSYPTESLHSPETPDVLDHINRLLDHQNNVATGSISSPTPTVSTTSIVNGPIAPINDLSAGNMPWTAYSPTEWSPKYDSSWPLTNLQNPNVSSRTQAPNPFQFMTPINEGARSPPREDSSVWSSVLGTATPRLLGASTRTQRASTWNELFQSTVPSATELVKPNNYPWLKVWPTPDPLSVDGASSNGHEPEAMHPFWNLSTLSTEATASSTTPTQQLPATMWWSNASSDKNNNKSQNNHSDDDSANNRDQSRWDFAR</sequence>
<feature type="compositionally biased region" description="Low complexity" evidence="7">
    <location>
        <begin position="1951"/>
        <end position="1985"/>
    </location>
</feature>
<evidence type="ECO:0000259" key="12">
    <source>
        <dbReference type="Pfam" id="PF24501"/>
    </source>
</evidence>
<feature type="compositionally biased region" description="Basic and acidic residues" evidence="7">
    <location>
        <begin position="1440"/>
        <end position="1450"/>
    </location>
</feature>
<evidence type="ECO:0000256" key="3">
    <source>
        <dbReference type="ARBA" id="ARBA00022692"/>
    </source>
</evidence>
<accession>A0A815E3K6</accession>
<feature type="domain" description="TMEM131L fourth Ig-like" evidence="11">
    <location>
        <begin position="912"/>
        <end position="1027"/>
    </location>
</feature>
<feature type="compositionally biased region" description="Polar residues" evidence="7">
    <location>
        <begin position="1407"/>
        <end position="1420"/>
    </location>
</feature>
<dbReference type="InterPro" id="IPR055437">
    <property type="entry name" value="TMEM131L_Ig_5"/>
</dbReference>
<evidence type="ECO:0000256" key="6">
    <source>
        <dbReference type="ARBA" id="ARBA00023136"/>
    </source>
</evidence>
<feature type="compositionally biased region" description="Polar residues" evidence="7">
    <location>
        <begin position="1276"/>
        <end position="1309"/>
    </location>
</feature>
<dbReference type="Proteomes" id="UP000663828">
    <property type="component" value="Unassembled WGS sequence"/>
</dbReference>
<feature type="compositionally biased region" description="Basic and acidic residues" evidence="7">
    <location>
        <begin position="99"/>
        <end position="110"/>
    </location>
</feature>
<dbReference type="Pfam" id="PF24499">
    <property type="entry name" value="Ig_TMEM131L_4"/>
    <property type="match status" value="1"/>
</dbReference>
<evidence type="ECO:0000259" key="11">
    <source>
        <dbReference type="Pfam" id="PF24499"/>
    </source>
</evidence>
<feature type="domain" description="Transmembrane protein 131-like N-terminal" evidence="9">
    <location>
        <begin position="138"/>
        <end position="220"/>
    </location>
</feature>
<evidence type="ECO:0008006" key="16">
    <source>
        <dbReference type="Google" id="ProtNLM"/>
    </source>
</evidence>
<dbReference type="OrthoDB" id="168404at2759"/>
<dbReference type="EMBL" id="CAJNOR010002523">
    <property type="protein sequence ID" value="CAF1306239.1"/>
    <property type="molecule type" value="Genomic_DNA"/>
</dbReference>
<dbReference type="InterPro" id="IPR039877">
    <property type="entry name" value="TMEM131-like"/>
</dbReference>
<feature type="region of interest" description="Disordered" evidence="7">
    <location>
        <begin position="99"/>
        <end position="125"/>
    </location>
</feature>
<evidence type="ECO:0000313" key="15">
    <source>
        <dbReference type="Proteomes" id="UP000663828"/>
    </source>
</evidence>
<dbReference type="EMBL" id="CAJNOJ010000005">
    <property type="protein sequence ID" value="CAF0749765.1"/>
    <property type="molecule type" value="Genomic_DNA"/>
</dbReference>
<organism evidence="14 15">
    <name type="scientific">Adineta ricciae</name>
    <name type="common">Rotifer</name>
    <dbReference type="NCBI Taxonomy" id="249248"/>
    <lineage>
        <taxon>Eukaryota</taxon>
        <taxon>Metazoa</taxon>
        <taxon>Spiralia</taxon>
        <taxon>Gnathifera</taxon>
        <taxon>Rotifera</taxon>
        <taxon>Eurotatoria</taxon>
        <taxon>Bdelloidea</taxon>
        <taxon>Adinetida</taxon>
        <taxon>Adinetidae</taxon>
        <taxon>Adineta</taxon>
    </lineage>
</organism>
<feature type="compositionally biased region" description="Polar residues" evidence="7">
    <location>
        <begin position="1509"/>
        <end position="1525"/>
    </location>
</feature>
<keyword evidence="4" id="KW-0732">Signal</keyword>
<keyword evidence="5 8" id="KW-1133">Transmembrane helix</keyword>
<dbReference type="GO" id="GO:0016020">
    <property type="term" value="C:membrane"/>
    <property type="evidence" value="ECO:0007669"/>
    <property type="project" value="UniProtKB-SubCell"/>
</dbReference>
<dbReference type="Gene3D" id="2.60.40.10">
    <property type="entry name" value="Immunoglobulins"/>
    <property type="match status" value="1"/>
</dbReference>
<dbReference type="InterPro" id="IPR055436">
    <property type="entry name" value="Ig_TMEM131L_4"/>
</dbReference>
<evidence type="ECO:0000256" key="7">
    <source>
        <dbReference type="SAM" id="MobiDB-lite"/>
    </source>
</evidence>
<feature type="region of interest" description="Disordered" evidence="7">
    <location>
        <begin position="1645"/>
        <end position="1668"/>
    </location>
</feature>
<feature type="region of interest" description="Disordered" evidence="7">
    <location>
        <begin position="1236"/>
        <end position="1558"/>
    </location>
</feature>
<evidence type="ECO:0000313" key="13">
    <source>
        <dbReference type="EMBL" id="CAF0749765.1"/>
    </source>
</evidence>
<keyword evidence="3 8" id="KW-0812">Transmembrane</keyword>
<comment type="similarity">
    <text evidence="2">Belongs to the TMEM131 family.</text>
</comment>
<feature type="transmembrane region" description="Helical" evidence="8">
    <location>
        <begin position="1177"/>
        <end position="1198"/>
    </location>
</feature>
<dbReference type="PANTHER" id="PTHR22050:SF0">
    <property type="entry name" value="TRANSMEMBRANE PROTEIN 131 HOMOLOG"/>
    <property type="match status" value="1"/>
</dbReference>
<feature type="compositionally biased region" description="Basic residues" evidence="7">
    <location>
        <begin position="1526"/>
        <end position="1535"/>
    </location>
</feature>